<evidence type="ECO:0000256" key="2">
    <source>
        <dbReference type="ARBA" id="ARBA00022723"/>
    </source>
</evidence>
<reference evidence="5 6" key="1">
    <citation type="journal article" date="2025" name="Microbiol. Resour. Announc.">
        <title>Draft genome sequences for Neonectria magnoliae and Neonectria punicea, canker pathogens of Liriodendron tulipifera and Acer saccharum in West Virginia.</title>
        <authorList>
            <person name="Petronek H.M."/>
            <person name="Kasson M.T."/>
            <person name="Metheny A.M."/>
            <person name="Stauder C.M."/>
            <person name="Lovett B."/>
            <person name="Lynch S.C."/>
            <person name="Garnas J.R."/>
            <person name="Kasson L.R."/>
            <person name="Stajich J.E."/>
        </authorList>
    </citation>
    <scope>NUCLEOTIDE SEQUENCE [LARGE SCALE GENOMIC DNA]</scope>
    <source>
        <strain evidence="5 6">NRRL 64653</strain>
    </source>
</reference>
<dbReference type="Gene3D" id="1.10.630.10">
    <property type="entry name" value="Cytochrome P450"/>
    <property type="match status" value="1"/>
</dbReference>
<evidence type="ECO:0008006" key="7">
    <source>
        <dbReference type="Google" id="ProtNLM"/>
    </source>
</evidence>
<dbReference type="InterPro" id="IPR001128">
    <property type="entry name" value="Cyt_P450"/>
</dbReference>
<keyword evidence="3" id="KW-0408">Iron</keyword>
<keyword evidence="1" id="KW-0349">Heme</keyword>
<dbReference type="InterPro" id="IPR002401">
    <property type="entry name" value="Cyt_P450_E_grp-I"/>
</dbReference>
<evidence type="ECO:0000313" key="6">
    <source>
        <dbReference type="Proteomes" id="UP001498476"/>
    </source>
</evidence>
<dbReference type="Proteomes" id="UP001498476">
    <property type="component" value="Unassembled WGS sequence"/>
</dbReference>
<evidence type="ECO:0000313" key="5">
    <source>
        <dbReference type="EMBL" id="KAK7415021.1"/>
    </source>
</evidence>
<dbReference type="PANTHER" id="PTHR24305">
    <property type="entry name" value="CYTOCHROME P450"/>
    <property type="match status" value="1"/>
</dbReference>
<dbReference type="Pfam" id="PF00067">
    <property type="entry name" value="p450"/>
    <property type="match status" value="1"/>
</dbReference>
<dbReference type="SUPFAM" id="SSF48264">
    <property type="entry name" value="Cytochrome P450"/>
    <property type="match status" value="1"/>
</dbReference>
<dbReference type="PRINTS" id="PR00385">
    <property type="entry name" value="P450"/>
</dbReference>
<proteinExistence type="predicted"/>
<accession>A0ABR1H339</accession>
<keyword evidence="4" id="KW-0812">Transmembrane</keyword>
<gene>
    <name evidence="5" type="ORF">QQX98_006158</name>
</gene>
<organism evidence="5 6">
    <name type="scientific">Neonectria punicea</name>
    <dbReference type="NCBI Taxonomy" id="979145"/>
    <lineage>
        <taxon>Eukaryota</taxon>
        <taxon>Fungi</taxon>
        <taxon>Dikarya</taxon>
        <taxon>Ascomycota</taxon>
        <taxon>Pezizomycotina</taxon>
        <taxon>Sordariomycetes</taxon>
        <taxon>Hypocreomycetidae</taxon>
        <taxon>Hypocreales</taxon>
        <taxon>Nectriaceae</taxon>
        <taxon>Neonectria</taxon>
    </lineage>
</organism>
<keyword evidence="4" id="KW-0472">Membrane</keyword>
<dbReference type="EMBL" id="JAZAVJ010000090">
    <property type="protein sequence ID" value="KAK7415021.1"/>
    <property type="molecule type" value="Genomic_DNA"/>
</dbReference>
<evidence type="ECO:0000256" key="4">
    <source>
        <dbReference type="SAM" id="Phobius"/>
    </source>
</evidence>
<name>A0ABR1H339_9HYPO</name>
<sequence length="503" mass="56919">MSLTSALSGLLAGSRPSVAIAGFLVAAFIAWFFVSTWVQYNRLRHFKGPLVASLSKWWLIRTVGNGRAYLDFWEVNKRYGSIARVGPNDLITDDPDLMKHILGVRTEYRRSDWYDGMRFDPANNNILSWRDEDEHFKLRTKMAAGYGGREVENLEPKIDKNILSFIQLLKSYGAESKQVDFGRKAQYFTLDVISDLAFGKPFGFIETDSDVYEYIGTTEETLPMVMVTTVVPILVKILSHPLLKRLLPSEKDRLGFGRVMGIAKEVAAERFGPDKKTQKDMLGSFVAHGLTQKEAESEILLQIVAGSDTTATVIRSTMLHLVTNPRAYSRLREEIAKTAYTSEIIPDSTARDMPYLQAVIKEGLRIFPPVAGLMAKQAPPQGDTWKGKFIPGGTRIGYGAWGIFRREDVWGVDAGEFRPERWLDSAPDKLKEMESALDLIFSYGKWQCLGRPVALMELNKVYVELLRRFDFSLCDPTKPWKVFNCGIFSQSELWMRVSTTDTN</sequence>
<dbReference type="CDD" id="cd11060">
    <property type="entry name" value="CYP57A1-like"/>
    <property type="match status" value="1"/>
</dbReference>
<keyword evidence="2" id="KW-0479">Metal-binding</keyword>
<dbReference type="InterPro" id="IPR050121">
    <property type="entry name" value="Cytochrome_P450_monoxygenase"/>
</dbReference>
<comment type="caution">
    <text evidence="5">The sequence shown here is derived from an EMBL/GenBank/DDBJ whole genome shotgun (WGS) entry which is preliminary data.</text>
</comment>
<protein>
    <recommendedName>
        <fullName evidence="7">Pisatin demethylase</fullName>
    </recommendedName>
</protein>
<evidence type="ECO:0000256" key="3">
    <source>
        <dbReference type="ARBA" id="ARBA00023004"/>
    </source>
</evidence>
<feature type="transmembrane region" description="Helical" evidence="4">
    <location>
        <begin position="20"/>
        <end position="38"/>
    </location>
</feature>
<dbReference type="InterPro" id="IPR036396">
    <property type="entry name" value="Cyt_P450_sf"/>
</dbReference>
<dbReference type="PANTHER" id="PTHR24305:SF168">
    <property type="entry name" value="P450, PUTATIVE (EUROFUNG)-RELATED"/>
    <property type="match status" value="1"/>
</dbReference>
<dbReference type="PRINTS" id="PR00463">
    <property type="entry name" value="EP450I"/>
</dbReference>
<keyword evidence="6" id="KW-1185">Reference proteome</keyword>
<evidence type="ECO:0000256" key="1">
    <source>
        <dbReference type="ARBA" id="ARBA00022617"/>
    </source>
</evidence>
<keyword evidence="4" id="KW-1133">Transmembrane helix</keyword>